<proteinExistence type="predicted"/>
<organism evidence="1 2">
    <name type="scientific">Crinalium epipsammum PCC 9333</name>
    <dbReference type="NCBI Taxonomy" id="1173022"/>
    <lineage>
        <taxon>Bacteria</taxon>
        <taxon>Bacillati</taxon>
        <taxon>Cyanobacteriota</taxon>
        <taxon>Cyanophyceae</taxon>
        <taxon>Gomontiellales</taxon>
        <taxon>Gomontiellaceae</taxon>
        <taxon>Crinalium</taxon>
    </lineage>
</organism>
<accession>K9W2L0</accession>
<dbReference type="HOGENOM" id="CLU_3373294_0_0_3"/>
<dbReference type="Proteomes" id="UP000010472">
    <property type="component" value="Chromosome"/>
</dbReference>
<protein>
    <submittedName>
        <fullName evidence="1">Uncharacterized protein</fullName>
    </submittedName>
</protein>
<dbReference type="AlphaFoldDB" id="K9W2L0"/>
<gene>
    <name evidence="1" type="ORF">Cri9333_3159</name>
</gene>
<name>K9W2L0_9CYAN</name>
<dbReference type="KEGG" id="cep:Cri9333_3159"/>
<dbReference type="STRING" id="1173022.Cri9333_3159"/>
<reference evidence="1 2" key="1">
    <citation type="submission" date="2012-06" db="EMBL/GenBank/DDBJ databases">
        <title>Finished chromosome of genome of Crinalium epipsammum PCC 9333.</title>
        <authorList>
            <consortium name="US DOE Joint Genome Institute"/>
            <person name="Gugger M."/>
            <person name="Coursin T."/>
            <person name="Rippka R."/>
            <person name="Tandeau De Marsac N."/>
            <person name="Huntemann M."/>
            <person name="Wei C.-L."/>
            <person name="Han J."/>
            <person name="Detter J.C."/>
            <person name="Han C."/>
            <person name="Tapia R."/>
            <person name="Davenport K."/>
            <person name="Daligault H."/>
            <person name="Erkkila T."/>
            <person name="Gu W."/>
            <person name="Munk A.C.C."/>
            <person name="Teshima H."/>
            <person name="Xu Y."/>
            <person name="Chain P."/>
            <person name="Chen A."/>
            <person name="Krypides N."/>
            <person name="Mavromatis K."/>
            <person name="Markowitz V."/>
            <person name="Szeto E."/>
            <person name="Ivanova N."/>
            <person name="Mikhailova N."/>
            <person name="Ovchinnikova G."/>
            <person name="Pagani I."/>
            <person name="Pati A."/>
            <person name="Goodwin L."/>
            <person name="Peters L."/>
            <person name="Pitluck S."/>
            <person name="Woyke T."/>
            <person name="Kerfeld C."/>
        </authorList>
    </citation>
    <scope>NUCLEOTIDE SEQUENCE [LARGE SCALE GENOMIC DNA]</scope>
    <source>
        <strain evidence="1 2">PCC 9333</strain>
    </source>
</reference>
<sequence>MPVSTFEPENELVEALPPAKYFQFPAFMLKSFNL</sequence>
<evidence type="ECO:0000313" key="2">
    <source>
        <dbReference type="Proteomes" id="UP000010472"/>
    </source>
</evidence>
<keyword evidence="2" id="KW-1185">Reference proteome</keyword>
<evidence type="ECO:0000313" key="1">
    <source>
        <dbReference type="EMBL" id="AFZ13997.1"/>
    </source>
</evidence>
<dbReference type="EMBL" id="CP003620">
    <property type="protein sequence ID" value="AFZ13997.1"/>
    <property type="molecule type" value="Genomic_DNA"/>
</dbReference>